<comment type="similarity">
    <text evidence="1">Belongs to the LysR transcriptional regulatory family.</text>
</comment>
<name>A0ABP9N2T4_9GAMM</name>
<dbReference type="SUPFAM" id="SSF53850">
    <property type="entry name" value="Periplasmic binding protein-like II"/>
    <property type="match status" value="1"/>
</dbReference>
<evidence type="ECO:0000259" key="5">
    <source>
        <dbReference type="PROSITE" id="PS50931"/>
    </source>
</evidence>
<dbReference type="PROSITE" id="PS50931">
    <property type="entry name" value="HTH_LYSR"/>
    <property type="match status" value="1"/>
</dbReference>
<evidence type="ECO:0000313" key="6">
    <source>
        <dbReference type="EMBL" id="GAA5108144.1"/>
    </source>
</evidence>
<dbReference type="SUPFAM" id="SSF46785">
    <property type="entry name" value="Winged helix' DNA-binding domain"/>
    <property type="match status" value="1"/>
</dbReference>
<keyword evidence="2" id="KW-0805">Transcription regulation</keyword>
<evidence type="ECO:0000313" key="7">
    <source>
        <dbReference type="Proteomes" id="UP001500171"/>
    </source>
</evidence>
<protein>
    <submittedName>
        <fullName evidence="6">DNA-binding transcriptional regulator YeiE</fullName>
    </submittedName>
</protein>
<dbReference type="EMBL" id="BAABHY010000001">
    <property type="protein sequence ID" value="GAA5108144.1"/>
    <property type="molecule type" value="Genomic_DNA"/>
</dbReference>
<sequence length="298" mass="33721">MPAKITLKELTVFHYVVKYNTVKMAADHLHITQSAASQALLKLETILDSPLFDRHGRQLILNENGRLLLPMAINILNSVQEVENLFSTHPTAIKIGASTTIGNYIMPNMLALFRQHYPSSTLDMMVSNTDAIITAVANFDIDIGLIEGNCHHEDIIVKPWQDDELVMFKAFSKEQKYFDHQQLSSAPWLLREKGSGTRAIVERFLHAQLNQFQISMELGNSEAIKYAVAAGLGISCLSHYVVSDLLAQQKISLIHCDLPKLTRQFYIITHRNKKRTQGMTRFIQLLESKEFIINCITA</sequence>
<gene>
    <name evidence="6" type="primary">yieE</name>
    <name evidence="6" type="ORF">GCM10023211_10050</name>
</gene>
<dbReference type="PANTHER" id="PTHR30126">
    <property type="entry name" value="HTH-TYPE TRANSCRIPTIONAL REGULATOR"/>
    <property type="match status" value="1"/>
</dbReference>
<dbReference type="InterPro" id="IPR000847">
    <property type="entry name" value="LysR_HTH_N"/>
</dbReference>
<dbReference type="Gene3D" id="1.10.10.10">
    <property type="entry name" value="Winged helix-like DNA-binding domain superfamily/Winged helix DNA-binding domain"/>
    <property type="match status" value="1"/>
</dbReference>
<dbReference type="CDD" id="cd08420">
    <property type="entry name" value="PBP2_CysL_like"/>
    <property type="match status" value="1"/>
</dbReference>
<organism evidence="6 7">
    <name type="scientific">Orbus sasakiae</name>
    <dbReference type="NCBI Taxonomy" id="1078475"/>
    <lineage>
        <taxon>Bacteria</taxon>
        <taxon>Pseudomonadati</taxon>
        <taxon>Pseudomonadota</taxon>
        <taxon>Gammaproteobacteria</taxon>
        <taxon>Orbales</taxon>
        <taxon>Orbaceae</taxon>
        <taxon>Orbus</taxon>
    </lineage>
</organism>
<comment type="caution">
    <text evidence="6">The sequence shown here is derived from an EMBL/GenBank/DDBJ whole genome shotgun (WGS) entry which is preliminary data.</text>
</comment>
<dbReference type="InterPro" id="IPR005119">
    <property type="entry name" value="LysR_subst-bd"/>
</dbReference>
<keyword evidence="7" id="KW-1185">Reference proteome</keyword>
<dbReference type="PRINTS" id="PR00039">
    <property type="entry name" value="HTHLYSR"/>
</dbReference>
<dbReference type="InterPro" id="IPR036390">
    <property type="entry name" value="WH_DNA-bd_sf"/>
</dbReference>
<dbReference type="NCBIfam" id="NF008095">
    <property type="entry name" value="PRK10837.1"/>
    <property type="match status" value="1"/>
</dbReference>
<accession>A0ABP9N2T4</accession>
<evidence type="ECO:0000256" key="3">
    <source>
        <dbReference type="ARBA" id="ARBA00023125"/>
    </source>
</evidence>
<dbReference type="Proteomes" id="UP001500171">
    <property type="component" value="Unassembled WGS sequence"/>
</dbReference>
<dbReference type="Gene3D" id="3.40.190.290">
    <property type="match status" value="1"/>
</dbReference>
<keyword evidence="4" id="KW-0804">Transcription</keyword>
<dbReference type="InterPro" id="IPR036388">
    <property type="entry name" value="WH-like_DNA-bd_sf"/>
</dbReference>
<reference evidence="7" key="1">
    <citation type="journal article" date="2019" name="Int. J. Syst. Evol. Microbiol.">
        <title>The Global Catalogue of Microorganisms (GCM) 10K type strain sequencing project: providing services to taxonomists for standard genome sequencing and annotation.</title>
        <authorList>
            <consortium name="The Broad Institute Genomics Platform"/>
            <consortium name="The Broad Institute Genome Sequencing Center for Infectious Disease"/>
            <person name="Wu L."/>
            <person name="Ma J."/>
        </authorList>
    </citation>
    <scope>NUCLEOTIDE SEQUENCE [LARGE SCALE GENOMIC DNA]</scope>
    <source>
        <strain evidence="7">JCM 18050</strain>
    </source>
</reference>
<evidence type="ECO:0000256" key="4">
    <source>
        <dbReference type="ARBA" id="ARBA00023163"/>
    </source>
</evidence>
<evidence type="ECO:0000256" key="2">
    <source>
        <dbReference type="ARBA" id="ARBA00023015"/>
    </source>
</evidence>
<dbReference type="Pfam" id="PF00126">
    <property type="entry name" value="HTH_1"/>
    <property type="match status" value="1"/>
</dbReference>
<proteinExistence type="inferred from homology"/>
<evidence type="ECO:0000256" key="1">
    <source>
        <dbReference type="ARBA" id="ARBA00009437"/>
    </source>
</evidence>
<dbReference type="RefSeq" id="WP_345489454.1">
    <property type="nucleotide sequence ID" value="NZ_BAABHY010000001.1"/>
</dbReference>
<dbReference type="PANTHER" id="PTHR30126:SF94">
    <property type="entry name" value="LYSR FAMILY TRANSCRIPTIONAL REGULATOR"/>
    <property type="match status" value="1"/>
</dbReference>
<keyword evidence="3 6" id="KW-0238">DNA-binding</keyword>
<dbReference type="GO" id="GO:0003677">
    <property type="term" value="F:DNA binding"/>
    <property type="evidence" value="ECO:0007669"/>
    <property type="project" value="UniProtKB-KW"/>
</dbReference>
<feature type="domain" description="HTH lysR-type" evidence="5">
    <location>
        <begin position="5"/>
        <end position="62"/>
    </location>
</feature>
<dbReference type="Pfam" id="PF03466">
    <property type="entry name" value="LysR_substrate"/>
    <property type="match status" value="1"/>
</dbReference>